<evidence type="ECO:0000313" key="2">
    <source>
        <dbReference type="Proteomes" id="UP001279734"/>
    </source>
</evidence>
<proteinExistence type="predicted"/>
<dbReference type="AlphaFoldDB" id="A0AAD3SU09"/>
<reference evidence="1" key="1">
    <citation type="submission" date="2023-05" db="EMBL/GenBank/DDBJ databases">
        <title>Nepenthes gracilis genome sequencing.</title>
        <authorList>
            <person name="Fukushima K."/>
        </authorList>
    </citation>
    <scope>NUCLEOTIDE SEQUENCE</scope>
    <source>
        <strain evidence="1">SING2019-196</strain>
    </source>
</reference>
<gene>
    <name evidence="1" type="ORF">Nepgr_018785</name>
</gene>
<protein>
    <submittedName>
        <fullName evidence="1">Uncharacterized protein</fullName>
    </submittedName>
</protein>
<keyword evidence="2" id="KW-1185">Reference proteome</keyword>
<dbReference type="EMBL" id="BSYO01000017">
    <property type="protein sequence ID" value="GMH16944.1"/>
    <property type="molecule type" value="Genomic_DNA"/>
</dbReference>
<organism evidence="1 2">
    <name type="scientific">Nepenthes gracilis</name>
    <name type="common">Slender pitcher plant</name>
    <dbReference type="NCBI Taxonomy" id="150966"/>
    <lineage>
        <taxon>Eukaryota</taxon>
        <taxon>Viridiplantae</taxon>
        <taxon>Streptophyta</taxon>
        <taxon>Embryophyta</taxon>
        <taxon>Tracheophyta</taxon>
        <taxon>Spermatophyta</taxon>
        <taxon>Magnoliopsida</taxon>
        <taxon>eudicotyledons</taxon>
        <taxon>Gunneridae</taxon>
        <taxon>Pentapetalae</taxon>
        <taxon>Caryophyllales</taxon>
        <taxon>Nepenthaceae</taxon>
        <taxon>Nepenthes</taxon>
    </lineage>
</organism>
<name>A0AAD3SU09_NEPGR</name>
<dbReference type="Proteomes" id="UP001279734">
    <property type="component" value="Unassembled WGS sequence"/>
</dbReference>
<evidence type="ECO:0000313" key="1">
    <source>
        <dbReference type="EMBL" id="GMH16944.1"/>
    </source>
</evidence>
<comment type="caution">
    <text evidence="1">The sequence shown here is derived from an EMBL/GenBank/DDBJ whole genome shotgun (WGS) entry which is preliminary data.</text>
</comment>
<sequence length="72" mass="7813">MAEAAEIREYMRSTEQRAVLDSPGVVQGSGRRQWGWVVVSVCGGTVRGNAGRRGLAATMAVDGRIDNRRHEA</sequence>
<accession>A0AAD3SU09</accession>